<evidence type="ECO:0000313" key="10">
    <source>
        <dbReference type="EMBL" id="KAK8053036.1"/>
    </source>
</evidence>
<evidence type="ECO:0000256" key="3">
    <source>
        <dbReference type="ARBA" id="ARBA00022692"/>
    </source>
</evidence>
<dbReference type="SUPFAM" id="SSF81338">
    <property type="entry name" value="Aquaporin-like"/>
    <property type="match status" value="1"/>
</dbReference>
<feature type="compositionally biased region" description="Polar residues" evidence="8">
    <location>
        <begin position="1"/>
        <end position="35"/>
    </location>
</feature>
<feature type="compositionally biased region" description="Low complexity" evidence="8">
    <location>
        <begin position="490"/>
        <end position="516"/>
    </location>
</feature>
<evidence type="ECO:0000313" key="11">
    <source>
        <dbReference type="Proteomes" id="UP001446871"/>
    </source>
</evidence>
<dbReference type="PANTHER" id="PTHR19139">
    <property type="entry name" value="AQUAPORIN TRANSPORTER"/>
    <property type="match status" value="1"/>
</dbReference>
<evidence type="ECO:0000256" key="6">
    <source>
        <dbReference type="ARBA" id="ARBA00023136"/>
    </source>
</evidence>
<feature type="region of interest" description="Disordered" evidence="8">
    <location>
        <begin position="453"/>
        <end position="473"/>
    </location>
</feature>
<feature type="region of interest" description="Disordered" evidence="8">
    <location>
        <begin position="1"/>
        <end position="91"/>
    </location>
</feature>
<dbReference type="InterPro" id="IPR034294">
    <property type="entry name" value="Aquaporin_transptr"/>
</dbReference>
<evidence type="ECO:0000256" key="2">
    <source>
        <dbReference type="ARBA" id="ARBA00006175"/>
    </source>
</evidence>
<comment type="similarity">
    <text evidence="2">Belongs to the MIP/aquaporin (TC 1.A.8) family.</text>
</comment>
<feature type="transmembrane region" description="Helical" evidence="9">
    <location>
        <begin position="281"/>
        <end position="301"/>
    </location>
</feature>
<comment type="catalytic activity">
    <reaction evidence="7">
        <text>H2O(in) = H2O(out)</text>
        <dbReference type="Rhea" id="RHEA:29667"/>
        <dbReference type="ChEBI" id="CHEBI:15377"/>
    </reaction>
</comment>
<keyword evidence="3 9" id="KW-0812">Transmembrane</keyword>
<dbReference type="Proteomes" id="UP001446871">
    <property type="component" value="Unassembled WGS sequence"/>
</dbReference>
<reference evidence="10 11" key="1">
    <citation type="submission" date="2023-01" db="EMBL/GenBank/DDBJ databases">
        <title>Analysis of 21 Apiospora genomes using comparative genomics revels a genus with tremendous synthesis potential of carbohydrate active enzymes and secondary metabolites.</title>
        <authorList>
            <person name="Sorensen T."/>
        </authorList>
    </citation>
    <scope>NUCLEOTIDE SEQUENCE [LARGE SCALE GENOMIC DNA]</scope>
    <source>
        <strain evidence="10 11">CBS 83171</strain>
    </source>
</reference>
<dbReference type="EMBL" id="JAQQWM010000008">
    <property type="protein sequence ID" value="KAK8053036.1"/>
    <property type="molecule type" value="Genomic_DNA"/>
</dbReference>
<dbReference type="Gene3D" id="1.20.1080.10">
    <property type="entry name" value="Glycerol uptake facilitator protein"/>
    <property type="match status" value="1"/>
</dbReference>
<protein>
    <submittedName>
        <fullName evidence="10">Aquaporin-like protein</fullName>
    </submittedName>
</protein>
<dbReference type="InterPro" id="IPR023271">
    <property type="entry name" value="Aquaporin-like"/>
</dbReference>
<feature type="compositionally biased region" description="Polar residues" evidence="8">
    <location>
        <begin position="186"/>
        <end position="202"/>
    </location>
</feature>
<feature type="transmembrane region" description="Helical" evidence="9">
    <location>
        <begin position="423"/>
        <end position="443"/>
    </location>
</feature>
<evidence type="ECO:0000256" key="9">
    <source>
        <dbReference type="SAM" id="Phobius"/>
    </source>
</evidence>
<dbReference type="Pfam" id="PF00230">
    <property type="entry name" value="MIP"/>
    <property type="match status" value="2"/>
</dbReference>
<evidence type="ECO:0000256" key="5">
    <source>
        <dbReference type="ARBA" id="ARBA00022989"/>
    </source>
</evidence>
<evidence type="ECO:0000256" key="8">
    <source>
        <dbReference type="SAM" id="MobiDB-lite"/>
    </source>
</evidence>
<organism evidence="10 11">
    <name type="scientific">Apiospora saccharicola</name>
    <dbReference type="NCBI Taxonomy" id="335842"/>
    <lineage>
        <taxon>Eukaryota</taxon>
        <taxon>Fungi</taxon>
        <taxon>Dikarya</taxon>
        <taxon>Ascomycota</taxon>
        <taxon>Pezizomycotina</taxon>
        <taxon>Sordariomycetes</taxon>
        <taxon>Xylariomycetidae</taxon>
        <taxon>Amphisphaeriales</taxon>
        <taxon>Apiosporaceae</taxon>
        <taxon>Apiospora</taxon>
    </lineage>
</organism>
<feature type="region of interest" description="Disordered" evidence="8">
    <location>
        <begin position="180"/>
        <end position="210"/>
    </location>
</feature>
<proteinExistence type="inferred from homology"/>
<feature type="region of interest" description="Disordered" evidence="8">
    <location>
        <begin position="489"/>
        <end position="580"/>
    </location>
</feature>
<comment type="subcellular location">
    <subcellularLocation>
        <location evidence="1">Membrane</location>
        <topology evidence="1">Multi-pass membrane protein</topology>
    </subcellularLocation>
</comment>
<evidence type="ECO:0000256" key="7">
    <source>
        <dbReference type="ARBA" id="ARBA00034651"/>
    </source>
</evidence>
<feature type="transmembrane region" description="Helical" evidence="9">
    <location>
        <begin position="377"/>
        <end position="398"/>
    </location>
</feature>
<sequence length="641" mass="69884">MPASLSEHSVATGRTSNIERTLTERSTLQPTISTSDEQHDNFLHIRAKTTPRPNRFGPGSRTSSNTMGGGGYNNDAESYGPNRDSESYFEGATLNNNNNAGPSSPMPGQFLTPSRGRTMSFYEMQEQAKEAKKQAKIQAKKNRRQSLMIQRASWRSGEMPYNYADHIGGNRHDYNPPAMGRPPRQSAYSQNRHSAGTWTMNNDAIGRDGRDTPDPFSMRLPLTMWMHSEAKNLFVAALGEWVGTTMFLFFAFAGTQVANAGSKTPAAATTTNATAGFDPVVMLYIAVSFGFSLMVNVWVFFRISGGLFNPAVTLALWAVRAHHGVGAGAGPVPDAVQRADDAERGDVAAAGVFIEAIMTAELVFTILMLAKEKHKSTFIAPVGIGLALFVAELVGVYYTGGSLNPARSLGPCIVTGQFDPEHWVYWVGPGVGALIAIGFYQFIKMLEYEMANPGQDGDDENDPTKNPNHELREKQREATMRILSSLGIDQAQSQQQQQQQQQQQMSQAQWSSSAARSAEEGGSHYHPSPSLDDISDHERRHNPGVALSTVQSMSDHVASPTTAIHQIPSGRNSPQKHSDRLSSVALLATWKNGSMVYGILGRPTNIARDQSSEALDVLVSNIAPHEHTDGLVISQRLEFSD</sequence>
<feature type="compositionally biased region" description="Polar residues" evidence="8">
    <location>
        <begin position="548"/>
        <end position="575"/>
    </location>
</feature>
<keyword evidence="5 9" id="KW-1133">Transmembrane helix</keyword>
<keyword evidence="4" id="KW-0677">Repeat</keyword>
<keyword evidence="6 9" id="KW-0472">Membrane</keyword>
<evidence type="ECO:0000256" key="4">
    <source>
        <dbReference type="ARBA" id="ARBA00022737"/>
    </source>
</evidence>
<dbReference type="InterPro" id="IPR000425">
    <property type="entry name" value="MIP"/>
</dbReference>
<feature type="transmembrane region" description="Helical" evidence="9">
    <location>
        <begin position="347"/>
        <end position="370"/>
    </location>
</feature>
<name>A0ABR1U2A3_9PEZI</name>
<accession>A0ABR1U2A3</accession>
<dbReference type="PRINTS" id="PR00783">
    <property type="entry name" value="MINTRINSICP"/>
</dbReference>
<gene>
    <name evidence="10" type="ORF">PG996_012337</name>
</gene>
<evidence type="ECO:0000256" key="1">
    <source>
        <dbReference type="ARBA" id="ARBA00004141"/>
    </source>
</evidence>
<keyword evidence="11" id="KW-1185">Reference proteome</keyword>
<comment type="caution">
    <text evidence="10">The sequence shown here is derived from an EMBL/GenBank/DDBJ whole genome shotgun (WGS) entry which is preliminary data.</text>
</comment>
<dbReference type="PANTHER" id="PTHR19139:SF283">
    <property type="entry name" value="AQUAPORIN"/>
    <property type="match status" value="1"/>
</dbReference>
<feature type="transmembrane region" description="Helical" evidence="9">
    <location>
        <begin position="233"/>
        <end position="253"/>
    </location>
</feature>